<keyword evidence="1" id="KW-0812">Transmembrane</keyword>
<evidence type="ECO:0000256" key="1">
    <source>
        <dbReference type="SAM" id="Phobius"/>
    </source>
</evidence>
<feature type="transmembrane region" description="Helical" evidence="1">
    <location>
        <begin position="58"/>
        <end position="80"/>
    </location>
</feature>
<keyword evidence="3" id="KW-1185">Reference proteome</keyword>
<name>A0A370X8T6_9GAMM</name>
<accession>A0A370X8T6</accession>
<feature type="transmembrane region" description="Helical" evidence="1">
    <location>
        <begin position="86"/>
        <end position="106"/>
    </location>
</feature>
<keyword evidence="1" id="KW-1133">Transmembrane helix</keyword>
<dbReference type="OrthoDB" id="5954762at2"/>
<comment type="caution">
    <text evidence="2">The sequence shown here is derived from an EMBL/GenBank/DDBJ whole genome shotgun (WGS) entry which is preliminary data.</text>
</comment>
<organism evidence="2 3">
    <name type="scientific">Dyella monticola</name>
    <dbReference type="NCBI Taxonomy" id="1927958"/>
    <lineage>
        <taxon>Bacteria</taxon>
        <taxon>Pseudomonadati</taxon>
        <taxon>Pseudomonadota</taxon>
        <taxon>Gammaproteobacteria</taxon>
        <taxon>Lysobacterales</taxon>
        <taxon>Rhodanobacteraceae</taxon>
        <taxon>Dyella</taxon>
    </lineage>
</organism>
<dbReference type="EMBL" id="QRBE01000001">
    <property type="protein sequence ID" value="RDS84722.1"/>
    <property type="molecule type" value="Genomic_DNA"/>
</dbReference>
<feature type="transmembrane region" description="Helical" evidence="1">
    <location>
        <begin position="6"/>
        <end position="27"/>
    </location>
</feature>
<dbReference type="RefSeq" id="WP_115493749.1">
    <property type="nucleotide sequence ID" value="NZ_QRBE01000001.1"/>
</dbReference>
<protein>
    <submittedName>
        <fullName evidence="2">Uncharacterized protein</fullName>
    </submittedName>
</protein>
<dbReference type="AlphaFoldDB" id="A0A370X8T6"/>
<evidence type="ECO:0000313" key="3">
    <source>
        <dbReference type="Proteomes" id="UP000254258"/>
    </source>
</evidence>
<dbReference type="Proteomes" id="UP000254258">
    <property type="component" value="Unassembled WGS sequence"/>
</dbReference>
<sequence>MEFHETVPIALFICMTLGITYIVRLMIQARLRIKMLQVCTAETVESFMQADARRDRLAALRWGILTALEAVAFGIIQVVGWTVINAGVVAVLLGAFGLGSLLFTVFGRRLS</sequence>
<proteinExistence type="predicted"/>
<evidence type="ECO:0000313" key="2">
    <source>
        <dbReference type="EMBL" id="RDS84722.1"/>
    </source>
</evidence>
<gene>
    <name evidence="2" type="ORF">DWU98_01805</name>
</gene>
<keyword evidence="1" id="KW-0472">Membrane</keyword>
<reference evidence="2 3" key="1">
    <citation type="submission" date="2018-07" db="EMBL/GenBank/DDBJ databases">
        <title>Dyella monticola sp. nov. and Dyella psychrodurans sp. nov. isolated from monsoon evergreen broad-leaved forest soil of Dinghu Mountain, China.</title>
        <authorList>
            <person name="Gao Z."/>
            <person name="Qiu L."/>
        </authorList>
    </citation>
    <scope>NUCLEOTIDE SEQUENCE [LARGE SCALE GENOMIC DNA]</scope>
    <source>
        <strain evidence="2 3">4G-K06</strain>
    </source>
</reference>